<dbReference type="PANTHER" id="PTHR36562">
    <property type="entry name" value="SERINE/ARGININE REPETITIVE MATRIX 2"/>
    <property type="match status" value="1"/>
</dbReference>
<dbReference type="Gene3D" id="6.10.140.420">
    <property type="match status" value="1"/>
</dbReference>
<keyword evidence="3" id="KW-0507">mRNA processing</keyword>
<dbReference type="Pfam" id="PF08312">
    <property type="entry name" value="cwf21"/>
    <property type="match status" value="1"/>
</dbReference>
<proteinExistence type="inferred from homology"/>
<dbReference type="Proteomes" id="UP000887566">
    <property type="component" value="Unplaced"/>
</dbReference>
<dbReference type="PANTHER" id="PTHR36562:SF5">
    <property type="entry name" value="SERINE_ARGININE REPETITIVE MATRIX 2"/>
    <property type="match status" value="1"/>
</dbReference>
<accession>A0A914XM89</accession>
<protein>
    <submittedName>
        <fullName evidence="10">CWF21 domain-containing protein</fullName>
    </submittedName>
</protein>
<evidence type="ECO:0000256" key="3">
    <source>
        <dbReference type="ARBA" id="ARBA00022664"/>
    </source>
</evidence>
<evidence type="ECO:0000313" key="10">
    <source>
        <dbReference type="WBParaSite" id="PSAMB.scaffold880size39534.g9473.t1"/>
    </source>
</evidence>
<dbReference type="InterPro" id="IPR051372">
    <property type="entry name" value="CWC21"/>
</dbReference>
<dbReference type="SMART" id="SM01115">
    <property type="entry name" value="cwf21"/>
    <property type="match status" value="1"/>
</dbReference>
<evidence type="ECO:0000256" key="1">
    <source>
        <dbReference type="ARBA" id="ARBA00004123"/>
    </source>
</evidence>
<comment type="similarity">
    <text evidence="2">Belongs to the CWC21 family.</text>
</comment>
<evidence type="ECO:0000256" key="6">
    <source>
        <dbReference type="ARBA" id="ARBA00023242"/>
    </source>
</evidence>
<feature type="domain" description="CWF21" evidence="8">
    <location>
        <begin position="58"/>
        <end position="103"/>
    </location>
</feature>
<comment type="subcellular location">
    <subcellularLocation>
        <location evidence="1">Nucleus</location>
    </subcellularLocation>
</comment>
<feature type="compositionally biased region" description="Basic and acidic residues" evidence="7">
    <location>
        <begin position="190"/>
        <end position="205"/>
    </location>
</feature>
<sequence>MTYNGIGLMTARGSGTNGYVQANLANVFLPKQKSSYLTEEDIKRAEAEINRKPNQELLTHEKKRRVELKCIELQDLMEGQGYKEDEIDQKVNEYRTLLLEQLKDGGLEPDLDANGRPIAGNSHEKAELMSERKNRMRNALGIKDDFIEGSCLDRLNPKKAPTETETDAKKGWEERFEHENRNKPAGAEVVEVKRTSLIEKVEKTTEKKKRAAKNADKGASKKKRRRQESSSSSSSDTSSSDSSESDSESSSSSSEDEKTKKKSGKAIKKERDVSPTYKDRRRITSPPAREREEKNKKKSPPAESRRRPSPSPSPSRSPSDSPPRRMQSAVHVVTRAPAPPPPAPASPSSSPPPPRRRRSPSPDERRAGSRSPPKQRANRSPSRSPSPPRRRRSPPSPKRRRDSRSPPPRRRDSRSPPPRRR</sequence>
<evidence type="ECO:0000256" key="5">
    <source>
        <dbReference type="ARBA" id="ARBA00023187"/>
    </source>
</evidence>
<feature type="region of interest" description="Disordered" evidence="7">
    <location>
        <begin position="152"/>
        <end position="421"/>
    </location>
</feature>
<evidence type="ECO:0000256" key="7">
    <source>
        <dbReference type="SAM" id="MobiDB-lite"/>
    </source>
</evidence>
<dbReference type="WBParaSite" id="PSAMB.scaffold880size39534.g9473.t1">
    <property type="protein sequence ID" value="PSAMB.scaffold880size39534.g9473.t1"/>
    <property type="gene ID" value="PSAMB.scaffold880size39534.g9473"/>
</dbReference>
<keyword evidence="5" id="KW-0508">mRNA splicing</keyword>
<dbReference type="AlphaFoldDB" id="A0A914XM89"/>
<feature type="compositionally biased region" description="Basic and acidic residues" evidence="7">
    <location>
        <begin position="160"/>
        <end position="182"/>
    </location>
</feature>
<feature type="compositionally biased region" description="Basic residues" evidence="7">
    <location>
        <begin position="388"/>
        <end position="408"/>
    </location>
</feature>
<feature type="compositionally biased region" description="Low complexity" evidence="7">
    <location>
        <begin position="229"/>
        <end position="253"/>
    </location>
</feature>
<organism evidence="9 10">
    <name type="scientific">Plectus sambesii</name>
    <dbReference type="NCBI Taxonomy" id="2011161"/>
    <lineage>
        <taxon>Eukaryota</taxon>
        <taxon>Metazoa</taxon>
        <taxon>Ecdysozoa</taxon>
        <taxon>Nematoda</taxon>
        <taxon>Chromadorea</taxon>
        <taxon>Plectida</taxon>
        <taxon>Plectina</taxon>
        <taxon>Plectoidea</taxon>
        <taxon>Plectidae</taxon>
        <taxon>Plectus</taxon>
    </lineage>
</organism>
<keyword evidence="4" id="KW-0747">Spliceosome</keyword>
<feature type="compositionally biased region" description="Pro residues" evidence="7">
    <location>
        <begin position="337"/>
        <end position="353"/>
    </location>
</feature>
<keyword evidence="9" id="KW-1185">Reference proteome</keyword>
<dbReference type="GO" id="GO:0008380">
    <property type="term" value="P:RNA splicing"/>
    <property type="evidence" value="ECO:0007669"/>
    <property type="project" value="UniProtKB-KW"/>
</dbReference>
<dbReference type="GO" id="GO:0005681">
    <property type="term" value="C:spliceosomal complex"/>
    <property type="evidence" value="ECO:0007669"/>
    <property type="project" value="UniProtKB-KW"/>
</dbReference>
<keyword evidence="6" id="KW-0539">Nucleus</keyword>
<reference evidence="10" key="1">
    <citation type="submission" date="2022-11" db="UniProtKB">
        <authorList>
            <consortium name="WormBaseParasite"/>
        </authorList>
    </citation>
    <scope>IDENTIFICATION</scope>
</reference>
<dbReference type="GO" id="GO:0006397">
    <property type="term" value="P:mRNA processing"/>
    <property type="evidence" value="ECO:0007669"/>
    <property type="project" value="UniProtKB-KW"/>
</dbReference>
<name>A0A914XM89_9BILA</name>
<evidence type="ECO:0000313" key="9">
    <source>
        <dbReference type="Proteomes" id="UP000887566"/>
    </source>
</evidence>
<evidence type="ECO:0000256" key="2">
    <source>
        <dbReference type="ARBA" id="ARBA00005954"/>
    </source>
</evidence>
<dbReference type="InterPro" id="IPR013170">
    <property type="entry name" value="mRNA_splic_Cwf21_dom"/>
</dbReference>
<evidence type="ECO:0000259" key="8">
    <source>
        <dbReference type="SMART" id="SM01115"/>
    </source>
</evidence>
<evidence type="ECO:0000256" key="4">
    <source>
        <dbReference type="ARBA" id="ARBA00022728"/>
    </source>
</evidence>